<evidence type="ECO:0000256" key="5">
    <source>
        <dbReference type="SAM" id="MobiDB-lite"/>
    </source>
</evidence>
<dbReference type="SUPFAM" id="SSF52540">
    <property type="entry name" value="P-loop containing nucleoside triphosphate hydrolases"/>
    <property type="match status" value="2"/>
</dbReference>
<reference evidence="7 8" key="1">
    <citation type="submission" date="2016-02" db="EMBL/GenBank/DDBJ databases">
        <title>Genome analysis of coral dinoflagellate symbionts highlights evolutionary adaptations to a symbiotic lifestyle.</title>
        <authorList>
            <person name="Aranda M."/>
            <person name="Li Y."/>
            <person name="Liew Y.J."/>
            <person name="Baumgarten S."/>
            <person name="Simakov O."/>
            <person name="Wilson M."/>
            <person name="Piel J."/>
            <person name="Ashoor H."/>
            <person name="Bougouffa S."/>
            <person name="Bajic V.B."/>
            <person name="Ryu T."/>
            <person name="Ravasi T."/>
            <person name="Bayer T."/>
            <person name="Micklem G."/>
            <person name="Kim H."/>
            <person name="Bhak J."/>
            <person name="Lajeunesse T.C."/>
            <person name="Voolstra C.R."/>
        </authorList>
    </citation>
    <scope>NUCLEOTIDE SEQUENCE [LARGE SCALE GENOMIC DNA]</scope>
    <source>
        <strain evidence="7 8">CCMP2467</strain>
    </source>
</reference>
<evidence type="ECO:0000256" key="4">
    <source>
        <dbReference type="ARBA" id="ARBA00022840"/>
    </source>
</evidence>
<evidence type="ECO:0000313" key="8">
    <source>
        <dbReference type="Proteomes" id="UP000186817"/>
    </source>
</evidence>
<feature type="region of interest" description="Disordered" evidence="5">
    <location>
        <begin position="1"/>
        <end position="95"/>
    </location>
</feature>
<dbReference type="InterPro" id="IPR014001">
    <property type="entry name" value="Helicase_ATP-bd"/>
</dbReference>
<gene>
    <name evidence="7" type="primary">HEL64</name>
    <name evidence="7" type="ORF">AK812_SmicGene15154</name>
</gene>
<dbReference type="PROSITE" id="PS51192">
    <property type="entry name" value="HELICASE_ATP_BIND_1"/>
    <property type="match status" value="1"/>
</dbReference>
<dbReference type="Gene3D" id="3.40.50.300">
    <property type="entry name" value="P-loop containing nucleotide triphosphate hydrolases"/>
    <property type="match status" value="3"/>
</dbReference>
<protein>
    <submittedName>
        <fullName evidence="7">Putative DEAD-box RNA helicase HEL64</fullName>
    </submittedName>
</protein>
<organism evidence="7 8">
    <name type="scientific">Symbiodinium microadriaticum</name>
    <name type="common">Dinoflagellate</name>
    <name type="synonym">Zooxanthella microadriatica</name>
    <dbReference type="NCBI Taxonomy" id="2951"/>
    <lineage>
        <taxon>Eukaryota</taxon>
        <taxon>Sar</taxon>
        <taxon>Alveolata</taxon>
        <taxon>Dinophyceae</taxon>
        <taxon>Suessiales</taxon>
        <taxon>Symbiodiniaceae</taxon>
        <taxon>Symbiodinium</taxon>
    </lineage>
</organism>
<dbReference type="GO" id="GO:0003676">
    <property type="term" value="F:nucleic acid binding"/>
    <property type="evidence" value="ECO:0007669"/>
    <property type="project" value="InterPro"/>
</dbReference>
<dbReference type="CDD" id="cd00268">
    <property type="entry name" value="DEADc"/>
    <property type="match status" value="1"/>
</dbReference>
<dbReference type="InterPro" id="IPR011545">
    <property type="entry name" value="DEAD/DEAH_box_helicase_dom"/>
</dbReference>
<evidence type="ECO:0000256" key="3">
    <source>
        <dbReference type="ARBA" id="ARBA00022806"/>
    </source>
</evidence>
<proteinExistence type="predicted"/>
<keyword evidence="1" id="KW-0547">Nucleotide-binding</keyword>
<sequence length="404" mass="43748">MLATVFGARRRARKAPPKAAKPPPEAVRSSEPEKERQKPRKRKLSSEPPAAPKETSTSSPPPPPAPTAEPESRGSKTSGAARRRLAKAKAQAEAEVQVPLEAVEADAGEALSQAALNAVQVSGPGCESEDLKPWLSFSEVQAGGPKGKLPQVVTSYMAQYRSFRQPTPIQAYCWPAACAGRNILGISKTGSGKTLAFLCPGLARVLSFRSSPTPSFGPYVLVIAPTSSNFVSGYDRRSLSMVHYVVLDEADCMLELGFEHQVRRLLGKVNAKHQILCFSATWPPKVELLAKERVKNAIRIEVGANHATGISGNSNCEQHVRCLRQSTAEAKTRELIRLLRLHKEACIVFCATKKRTAQLGRELREASFAVRALHGDLPQADRYAAVATLAFGLNTRSTGLPRMD</sequence>
<dbReference type="GO" id="GO:0004386">
    <property type="term" value="F:helicase activity"/>
    <property type="evidence" value="ECO:0007669"/>
    <property type="project" value="UniProtKB-KW"/>
</dbReference>
<feature type="domain" description="Helicase ATP-binding" evidence="6">
    <location>
        <begin position="226"/>
        <end position="300"/>
    </location>
</feature>
<dbReference type="EMBL" id="LSRX01000274">
    <property type="protein sequence ID" value="OLQ02049.1"/>
    <property type="molecule type" value="Genomic_DNA"/>
</dbReference>
<dbReference type="GO" id="GO:0005524">
    <property type="term" value="F:ATP binding"/>
    <property type="evidence" value="ECO:0007669"/>
    <property type="project" value="InterPro"/>
</dbReference>
<accession>A0A1Q9E3S4</accession>
<evidence type="ECO:0000259" key="6">
    <source>
        <dbReference type="PROSITE" id="PS51192"/>
    </source>
</evidence>
<name>A0A1Q9E3S4_SYMMI</name>
<evidence type="ECO:0000313" key="7">
    <source>
        <dbReference type="EMBL" id="OLQ02049.1"/>
    </source>
</evidence>
<dbReference type="InterPro" id="IPR044742">
    <property type="entry name" value="DEAD/DEAH_RhlB"/>
</dbReference>
<keyword evidence="2" id="KW-0378">Hydrolase</keyword>
<dbReference type="InterPro" id="IPR027417">
    <property type="entry name" value="P-loop_NTPase"/>
</dbReference>
<dbReference type="AlphaFoldDB" id="A0A1Q9E3S4"/>
<dbReference type="Proteomes" id="UP000186817">
    <property type="component" value="Unassembled WGS sequence"/>
</dbReference>
<keyword evidence="4" id="KW-0067">ATP-binding</keyword>
<dbReference type="PANTHER" id="PTHR47958">
    <property type="entry name" value="ATP-DEPENDENT RNA HELICASE DBP3"/>
    <property type="match status" value="1"/>
</dbReference>
<evidence type="ECO:0000256" key="2">
    <source>
        <dbReference type="ARBA" id="ARBA00022801"/>
    </source>
</evidence>
<keyword evidence="3 7" id="KW-0347">Helicase</keyword>
<dbReference type="Pfam" id="PF00270">
    <property type="entry name" value="DEAD"/>
    <property type="match status" value="2"/>
</dbReference>
<evidence type="ECO:0000256" key="1">
    <source>
        <dbReference type="ARBA" id="ARBA00022741"/>
    </source>
</evidence>
<dbReference type="OrthoDB" id="10256233at2759"/>
<dbReference type="SMART" id="SM00487">
    <property type="entry name" value="DEXDc"/>
    <property type="match status" value="1"/>
</dbReference>
<dbReference type="GO" id="GO:0016787">
    <property type="term" value="F:hydrolase activity"/>
    <property type="evidence" value="ECO:0007669"/>
    <property type="project" value="UniProtKB-KW"/>
</dbReference>
<keyword evidence="8" id="KW-1185">Reference proteome</keyword>
<dbReference type="OMA" id="HQMAKEN"/>
<comment type="caution">
    <text evidence="7">The sequence shown here is derived from an EMBL/GenBank/DDBJ whole genome shotgun (WGS) entry which is preliminary data.</text>
</comment>